<evidence type="ECO:0000256" key="8">
    <source>
        <dbReference type="RuleBase" id="RU361154"/>
    </source>
</evidence>
<proteinExistence type="inferred from homology"/>
<comment type="catalytic activity">
    <reaction evidence="1 8">
        <text>Hydrolysis of terminal non-reducing beta-D-galactose residues in beta-D-galactosides.</text>
        <dbReference type="EC" id="3.2.1.23"/>
    </reaction>
</comment>
<dbReference type="Gene3D" id="2.70.98.10">
    <property type="match status" value="1"/>
</dbReference>
<dbReference type="InterPro" id="IPR006102">
    <property type="entry name" value="Ig-like_GH2"/>
</dbReference>
<keyword evidence="6 8" id="KW-0326">Glycosidase</keyword>
<dbReference type="SUPFAM" id="SSF49785">
    <property type="entry name" value="Galactose-binding domain-like"/>
    <property type="match status" value="1"/>
</dbReference>
<dbReference type="SUPFAM" id="SSF51445">
    <property type="entry name" value="(Trans)glycosidases"/>
    <property type="match status" value="1"/>
</dbReference>
<evidence type="ECO:0000256" key="7">
    <source>
        <dbReference type="ARBA" id="ARBA00032230"/>
    </source>
</evidence>
<dbReference type="Pfam" id="PF02837">
    <property type="entry name" value="Glyco_hydro_2_N"/>
    <property type="match status" value="1"/>
</dbReference>
<evidence type="ECO:0000256" key="2">
    <source>
        <dbReference type="ARBA" id="ARBA00007401"/>
    </source>
</evidence>
<dbReference type="Pfam" id="PF00703">
    <property type="entry name" value="Glyco_hydro_2"/>
    <property type="match status" value="1"/>
</dbReference>
<dbReference type="InterPro" id="IPR023232">
    <property type="entry name" value="Glyco_hydro_2_AS"/>
</dbReference>
<dbReference type="InterPro" id="IPR014718">
    <property type="entry name" value="GH-type_carb-bd"/>
</dbReference>
<name>A0A9C7G8V0_9BACI</name>
<dbReference type="GO" id="GO:0009341">
    <property type="term" value="C:beta-galactosidase complex"/>
    <property type="evidence" value="ECO:0007669"/>
    <property type="project" value="InterPro"/>
</dbReference>
<dbReference type="GO" id="GO:0004565">
    <property type="term" value="F:beta-galactosidase activity"/>
    <property type="evidence" value="ECO:0007669"/>
    <property type="project" value="UniProtKB-EC"/>
</dbReference>
<dbReference type="InterPro" id="IPR013783">
    <property type="entry name" value="Ig-like_fold"/>
</dbReference>
<dbReference type="Pfam" id="PF02929">
    <property type="entry name" value="Bgal_small_N"/>
    <property type="match status" value="1"/>
</dbReference>
<dbReference type="EMBL" id="CAKJTG010000007">
    <property type="protein sequence ID" value="CAG9607873.1"/>
    <property type="molecule type" value="Genomic_DNA"/>
</dbReference>
<keyword evidence="11" id="KW-1185">Reference proteome</keyword>
<dbReference type="Gene3D" id="3.20.20.80">
    <property type="entry name" value="Glycosidases"/>
    <property type="match status" value="1"/>
</dbReference>
<dbReference type="InterPro" id="IPR036156">
    <property type="entry name" value="Beta-gal/glucu_dom_sf"/>
</dbReference>
<dbReference type="EC" id="3.2.1.23" evidence="3 8"/>
<protein>
    <recommendedName>
        <fullName evidence="4 8">Beta-galactosidase</fullName>
        <ecNumber evidence="3 8">3.2.1.23</ecNumber>
    </recommendedName>
    <alternativeName>
        <fullName evidence="7 8">Lactase</fullName>
    </alternativeName>
</protein>
<dbReference type="SUPFAM" id="SSF74650">
    <property type="entry name" value="Galactose mutarotase-like"/>
    <property type="match status" value="1"/>
</dbReference>
<gene>
    <name evidence="10" type="primary">ebgA</name>
    <name evidence="10" type="ORF">NEOCIP111885_01565</name>
</gene>
<sequence length="1023" mass="118566">MLREMKRWEDITLTGINRLEAHTDFYRYRELATALSYDKNKSQGYSSLDGSWKFLFLEAPEYSPQDFEKKDFDTSSLDSIMVPSCWQLHGYGNMHYTDVLYPFPINPPFVPDENPTGIYFTDITLEEVDGDEKLILKFNGVDSAFDLYVNGHHAGYSKVSRMPSEFDITGFVQVGSNRITVRVYQFSDGTYLEDQDMWWLSGIFRSVELYRIHKNTLADCYIETLPDENYQHFDLHIVGNFFKNKTTDINATLWHEGKVVENFAVEVVDGKFRVLKKVENPLLWSAEEPNLYTLTLEYTLVDGEKEIVPLRFGFRAIEVIDNQISLNGKRIFFNGVNRHDSHPKTGRTVSYEDMLEDVLLMKKHNINAVRTAHYPNHDVFYDLCDEYGLYVIDEADLECHGFENTGNYNWISDNELWEKQYVDRAVRMVKRDRNHPSVIMWSLGNESGAGRNFGAMYKAIKEMDASRLVHYEGDRTASFSDVFTTMYTRLNRLEEIGQDAEGKKPHILCEYGHAMGNGPGGLTEYQEVMRKYPRLQGGFIWEWCDHGIEQVEEDGTIRYLYGGDYGDFPTNGNFCIDGLVYPDRTPSPGLIEYKKVIEPIVTELIDEQELMIKVKNRYDFRNLEGIAAHIKLVSFDKVIEEKTILLPTVHAQEEKEIRLPLNLDDALKYEDVHLYVSYVEPTDTPYAQKGHEITKEVFLLEATKLVKQVACTTTNSDDVAEMTIREDHLQLVLETNQLKTVFSKVKGKLVSHEVDGEVIIESGPELTLWRAIMDNDMYKKDDWINKYFLKNGKEQLVSFNYVKQDGYVDIVIEKYFSTVNQGWGFHLQYHYKVTNEGVLSLTLNGKAVIRGKEIPQLLPRIGITMHVNQEHKDVIWYGRGPSESYQDSKRSQLMGLYHKTVEEMHTDYVYPQENGSRCDTSFLAVAKGEQAYLFNFNENRDFTIHDYETNALEEAKHRGKIKKSPFHVLTIDYRQSGVGSNSCGEEQLPSYRVDLRDFAIHFELRKVQKSHLVEESKYFRTSI</sequence>
<keyword evidence="5 8" id="KW-0378">Hydrolase</keyword>
<dbReference type="RefSeq" id="WP_230496127.1">
    <property type="nucleotide sequence ID" value="NZ_CAKJTG010000007.1"/>
</dbReference>
<dbReference type="InterPro" id="IPR004199">
    <property type="entry name" value="B-gal_small/dom_5"/>
</dbReference>
<dbReference type="Gene3D" id="2.60.120.260">
    <property type="entry name" value="Galactose-binding domain-like"/>
    <property type="match status" value="1"/>
</dbReference>
<dbReference type="PRINTS" id="PR00132">
    <property type="entry name" value="GLHYDRLASE2"/>
</dbReference>
<dbReference type="InterPro" id="IPR011013">
    <property type="entry name" value="Gal_mutarotase_sf_dom"/>
</dbReference>
<dbReference type="GO" id="GO:0005990">
    <property type="term" value="P:lactose catabolic process"/>
    <property type="evidence" value="ECO:0007669"/>
    <property type="project" value="TreeGrafter"/>
</dbReference>
<dbReference type="FunFam" id="3.20.20.80:FF:000018">
    <property type="entry name" value="Beta-galactosidase"/>
    <property type="match status" value="1"/>
</dbReference>
<comment type="caution">
    <text evidence="10">The sequence shown here is derived from an EMBL/GenBank/DDBJ whole genome shotgun (WGS) entry which is preliminary data.</text>
</comment>
<organism evidence="10 11">
    <name type="scientific">Pseudoneobacillus rhizosphaerae</name>
    <dbReference type="NCBI Taxonomy" id="2880968"/>
    <lineage>
        <taxon>Bacteria</taxon>
        <taxon>Bacillati</taxon>
        <taxon>Bacillota</taxon>
        <taxon>Bacilli</taxon>
        <taxon>Bacillales</taxon>
        <taxon>Bacillaceae</taxon>
        <taxon>Pseudoneobacillus</taxon>
    </lineage>
</organism>
<dbReference type="Proteomes" id="UP000789845">
    <property type="component" value="Unassembled WGS sequence"/>
</dbReference>
<comment type="similarity">
    <text evidence="2 8">Belongs to the glycosyl hydrolase 2 family.</text>
</comment>
<evidence type="ECO:0000259" key="9">
    <source>
        <dbReference type="SMART" id="SM01038"/>
    </source>
</evidence>
<dbReference type="InterPro" id="IPR017853">
    <property type="entry name" value="GH"/>
</dbReference>
<dbReference type="PROSITE" id="PS00719">
    <property type="entry name" value="GLYCOSYL_HYDROL_F2_1"/>
    <property type="match status" value="1"/>
</dbReference>
<dbReference type="InterPro" id="IPR050347">
    <property type="entry name" value="Bact_Beta-galactosidase"/>
</dbReference>
<dbReference type="Pfam" id="PF16353">
    <property type="entry name" value="LacZ_4"/>
    <property type="match status" value="1"/>
</dbReference>
<accession>A0A9C7G8V0</accession>
<evidence type="ECO:0000256" key="4">
    <source>
        <dbReference type="ARBA" id="ARBA00013303"/>
    </source>
</evidence>
<evidence type="ECO:0000313" key="10">
    <source>
        <dbReference type="EMBL" id="CAG9607873.1"/>
    </source>
</evidence>
<feature type="domain" description="Beta galactosidase small chain/" evidence="9">
    <location>
        <begin position="732"/>
        <end position="1005"/>
    </location>
</feature>
<dbReference type="InterPro" id="IPR006101">
    <property type="entry name" value="Glyco_hydro_2"/>
</dbReference>
<dbReference type="Pfam" id="PF02836">
    <property type="entry name" value="Glyco_hydro_2_C"/>
    <property type="match status" value="1"/>
</dbReference>
<dbReference type="InterPro" id="IPR032312">
    <property type="entry name" value="LacZ_4"/>
</dbReference>
<dbReference type="PANTHER" id="PTHR46323:SF2">
    <property type="entry name" value="BETA-GALACTOSIDASE"/>
    <property type="match status" value="1"/>
</dbReference>
<dbReference type="AlphaFoldDB" id="A0A9C7G8V0"/>
<evidence type="ECO:0000313" key="11">
    <source>
        <dbReference type="Proteomes" id="UP000789845"/>
    </source>
</evidence>
<evidence type="ECO:0000256" key="3">
    <source>
        <dbReference type="ARBA" id="ARBA00012756"/>
    </source>
</evidence>
<dbReference type="InterPro" id="IPR006103">
    <property type="entry name" value="Glyco_hydro_2_cat"/>
</dbReference>
<dbReference type="PROSITE" id="PS00608">
    <property type="entry name" value="GLYCOSYL_HYDROL_F2_2"/>
    <property type="match status" value="1"/>
</dbReference>
<dbReference type="InterPro" id="IPR023230">
    <property type="entry name" value="Glyco_hydro_2_CS"/>
</dbReference>
<dbReference type="SUPFAM" id="SSF49303">
    <property type="entry name" value="beta-Galactosidase/glucuronidase domain"/>
    <property type="match status" value="2"/>
</dbReference>
<evidence type="ECO:0000256" key="1">
    <source>
        <dbReference type="ARBA" id="ARBA00001412"/>
    </source>
</evidence>
<dbReference type="InterPro" id="IPR008979">
    <property type="entry name" value="Galactose-bd-like_sf"/>
</dbReference>
<evidence type="ECO:0000256" key="6">
    <source>
        <dbReference type="ARBA" id="ARBA00023295"/>
    </source>
</evidence>
<dbReference type="Gene3D" id="2.60.40.10">
    <property type="entry name" value="Immunoglobulins"/>
    <property type="match status" value="2"/>
</dbReference>
<dbReference type="GO" id="GO:0030246">
    <property type="term" value="F:carbohydrate binding"/>
    <property type="evidence" value="ECO:0007669"/>
    <property type="project" value="InterPro"/>
</dbReference>
<evidence type="ECO:0000256" key="5">
    <source>
        <dbReference type="ARBA" id="ARBA00022801"/>
    </source>
</evidence>
<dbReference type="SMART" id="SM01038">
    <property type="entry name" value="Bgal_small_N"/>
    <property type="match status" value="1"/>
</dbReference>
<reference evidence="10" key="1">
    <citation type="submission" date="2021-10" db="EMBL/GenBank/DDBJ databases">
        <authorList>
            <person name="Criscuolo A."/>
        </authorList>
    </citation>
    <scope>NUCLEOTIDE SEQUENCE</scope>
    <source>
        <strain evidence="10">CIP111885</strain>
    </source>
</reference>
<dbReference type="InterPro" id="IPR006104">
    <property type="entry name" value="Glyco_hydro_2_N"/>
</dbReference>
<dbReference type="PANTHER" id="PTHR46323">
    <property type="entry name" value="BETA-GALACTOSIDASE"/>
    <property type="match status" value="1"/>
</dbReference>